<dbReference type="SUPFAM" id="SSF51197">
    <property type="entry name" value="Clavaminate synthase-like"/>
    <property type="match status" value="1"/>
</dbReference>
<protein>
    <recommendedName>
        <fullName evidence="1">JmjC domain-containing protein</fullName>
    </recommendedName>
</protein>
<evidence type="ECO:0000313" key="3">
    <source>
        <dbReference type="Proteomes" id="UP000252182"/>
    </source>
</evidence>
<dbReference type="PANTHER" id="PTHR12461:SF105">
    <property type="entry name" value="HYPOXIA-INDUCIBLE FACTOR 1-ALPHA INHIBITOR"/>
    <property type="match status" value="1"/>
</dbReference>
<dbReference type="InterPro" id="IPR041667">
    <property type="entry name" value="Cupin_8"/>
</dbReference>
<dbReference type="AlphaFoldDB" id="A0A345D9E0"/>
<dbReference type="InterPro" id="IPR003347">
    <property type="entry name" value="JmjC_dom"/>
</dbReference>
<accession>A0A345D9E0</accession>
<dbReference type="SMART" id="SM00558">
    <property type="entry name" value="JmjC"/>
    <property type="match status" value="1"/>
</dbReference>
<keyword evidence="3" id="KW-1185">Reference proteome</keyword>
<reference evidence="3" key="1">
    <citation type="submission" date="2018-07" db="EMBL/GenBank/DDBJ databases">
        <authorList>
            <person name="Kim H."/>
        </authorList>
    </citation>
    <scope>NUCLEOTIDE SEQUENCE [LARGE SCALE GENOMIC DNA]</scope>
    <source>
        <strain evidence="3">F02</strain>
    </source>
</reference>
<evidence type="ECO:0000259" key="1">
    <source>
        <dbReference type="PROSITE" id="PS51184"/>
    </source>
</evidence>
<dbReference type="OrthoDB" id="479699at2"/>
<dbReference type="PANTHER" id="PTHR12461">
    <property type="entry name" value="HYPOXIA-INDUCIBLE FACTOR 1 ALPHA INHIBITOR-RELATED"/>
    <property type="match status" value="1"/>
</dbReference>
<name>A0A345D9E0_9BURK</name>
<organism evidence="2 3">
    <name type="scientific">Ephemeroptericola cinctiostellae</name>
    <dbReference type="NCBI Taxonomy" id="2268024"/>
    <lineage>
        <taxon>Bacteria</taxon>
        <taxon>Pseudomonadati</taxon>
        <taxon>Pseudomonadota</taxon>
        <taxon>Betaproteobacteria</taxon>
        <taxon>Burkholderiales</taxon>
        <taxon>Burkholderiaceae</taxon>
        <taxon>Ephemeroptericola</taxon>
    </lineage>
</organism>
<feature type="domain" description="JmjC" evidence="1">
    <location>
        <begin position="105"/>
        <end position="256"/>
    </location>
</feature>
<dbReference type="EMBL" id="CP031124">
    <property type="protein sequence ID" value="AXF84978.1"/>
    <property type="molecule type" value="Genomic_DNA"/>
</dbReference>
<evidence type="ECO:0000313" key="2">
    <source>
        <dbReference type="EMBL" id="AXF84978.1"/>
    </source>
</evidence>
<dbReference type="Proteomes" id="UP000252182">
    <property type="component" value="Chromosome"/>
</dbReference>
<sequence length="291" mass="34169">MGFDFQAVERVATISPTDFYNLYVKPQKPVVVERLTADWPAYEKWHFEYIKQVAGDTMVPLYNNDPVDYTKKVNEPDATMSMRDYIDLLLSGQTTLRIFLYSLMKHAPVLQNDFKFPDLKLKLIKSLPFLFFGGKGVNVFMHYDIDLSNILHFHFAGEKRCIIIPPEQTPLMYKIPYSNICHESIDIDHPDFNQWPALRHVHPYVADLRHGEMLYMPEGYWHYMKYITPGFSMSLRAFPIHASNIVRGVFNLFVVRHYDNWMRKRKGAAWIEEKNKRAIAQTNATLSKLRP</sequence>
<dbReference type="RefSeq" id="WP_114562223.1">
    <property type="nucleotide sequence ID" value="NZ_CP031124.1"/>
</dbReference>
<dbReference type="Gene3D" id="2.60.120.650">
    <property type="entry name" value="Cupin"/>
    <property type="match status" value="1"/>
</dbReference>
<dbReference type="KEGG" id="hyf:DTO96_100695"/>
<proteinExistence type="predicted"/>
<gene>
    <name evidence="2" type="ORF">DTO96_100695</name>
</gene>
<dbReference type="Pfam" id="PF13621">
    <property type="entry name" value="Cupin_8"/>
    <property type="match status" value="1"/>
</dbReference>
<dbReference type="PROSITE" id="PS51184">
    <property type="entry name" value="JMJC"/>
    <property type="match status" value="1"/>
</dbReference>